<dbReference type="EMBL" id="OZ019898">
    <property type="protein sequence ID" value="CAK9228576.1"/>
    <property type="molecule type" value="Genomic_DNA"/>
</dbReference>
<comment type="similarity">
    <text evidence="1">Belongs to the ACBP family.</text>
</comment>
<evidence type="ECO:0000256" key="3">
    <source>
        <dbReference type="ARBA" id="ARBA00023043"/>
    </source>
</evidence>
<dbReference type="PROSITE" id="PS51228">
    <property type="entry name" value="ACB_2"/>
    <property type="match status" value="1"/>
</dbReference>
<evidence type="ECO:0000256" key="5">
    <source>
        <dbReference type="PROSITE-ProRule" id="PRU00023"/>
    </source>
</evidence>
<evidence type="ECO:0000256" key="6">
    <source>
        <dbReference type="SAM" id="MobiDB-lite"/>
    </source>
</evidence>
<evidence type="ECO:0000256" key="7">
    <source>
        <dbReference type="SAM" id="Phobius"/>
    </source>
</evidence>
<feature type="repeat" description="ANK" evidence="5">
    <location>
        <begin position="264"/>
        <end position="296"/>
    </location>
</feature>
<dbReference type="PROSITE" id="PS50297">
    <property type="entry name" value="ANK_REP_REGION"/>
    <property type="match status" value="2"/>
</dbReference>
<feature type="compositionally biased region" description="Acidic residues" evidence="6">
    <location>
        <begin position="86"/>
        <end position="99"/>
    </location>
</feature>
<name>A0ABP0URU4_9BRYO</name>
<feature type="compositionally biased region" description="Basic and acidic residues" evidence="6">
    <location>
        <begin position="75"/>
        <end position="85"/>
    </location>
</feature>
<dbReference type="Pfam" id="PF00887">
    <property type="entry name" value="ACBP"/>
    <property type="match status" value="1"/>
</dbReference>
<feature type="region of interest" description="Disordered" evidence="6">
    <location>
        <begin position="71"/>
        <end position="99"/>
    </location>
</feature>
<evidence type="ECO:0000256" key="1">
    <source>
        <dbReference type="ARBA" id="ARBA00005567"/>
    </source>
</evidence>
<evidence type="ECO:0000259" key="8">
    <source>
        <dbReference type="PROSITE" id="PS51228"/>
    </source>
</evidence>
<dbReference type="InterPro" id="IPR036770">
    <property type="entry name" value="Ankyrin_rpt-contain_sf"/>
</dbReference>
<feature type="domain" description="ACB" evidence="8">
    <location>
        <begin position="104"/>
        <end position="193"/>
    </location>
</feature>
<dbReference type="Gene3D" id="1.25.40.20">
    <property type="entry name" value="Ankyrin repeat-containing domain"/>
    <property type="match status" value="1"/>
</dbReference>
<dbReference type="PRINTS" id="PR00689">
    <property type="entry name" value="ACOABINDINGP"/>
</dbReference>
<dbReference type="InterPro" id="IPR000582">
    <property type="entry name" value="Acyl-CoA-binding_protein"/>
</dbReference>
<dbReference type="Pfam" id="PF12796">
    <property type="entry name" value="Ank_2"/>
    <property type="match status" value="1"/>
</dbReference>
<dbReference type="SUPFAM" id="SSF48403">
    <property type="entry name" value="Ankyrin repeat"/>
    <property type="match status" value="1"/>
</dbReference>
<dbReference type="PANTHER" id="PTHR24119">
    <property type="entry name" value="ACYL-COA-BINDING DOMAIN-CONTAINING PROTEIN 6"/>
    <property type="match status" value="1"/>
</dbReference>
<dbReference type="SUPFAM" id="SSF47027">
    <property type="entry name" value="Acyl-CoA binding protein"/>
    <property type="match status" value="1"/>
</dbReference>
<feature type="repeat" description="ANK" evidence="5">
    <location>
        <begin position="297"/>
        <end position="329"/>
    </location>
</feature>
<dbReference type="PANTHER" id="PTHR24119:SF0">
    <property type="entry name" value="ACYL-COA-BINDING DOMAIN-CONTAINING PROTEIN 6"/>
    <property type="match status" value="1"/>
</dbReference>
<keyword evidence="7" id="KW-1133">Transmembrane helix</keyword>
<organism evidence="9 10">
    <name type="scientific">Sphagnum troendelagicum</name>
    <dbReference type="NCBI Taxonomy" id="128251"/>
    <lineage>
        <taxon>Eukaryota</taxon>
        <taxon>Viridiplantae</taxon>
        <taxon>Streptophyta</taxon>
        <taxon>Embryophyta</taxon>
        <taxon>Bryophyta</taxon>
        <taxon>Sphagnophytina</taxon>
        <taxon>Sphagnopsida</taxon>
        <taxon>Sphagnales</taxon>
        <taxon>Sphagnaceae</taxon>
        <taxon>Sphagnum</taxon>
    </lineage>
</organism>
<dbReference type="InterPro" id="IPR035984">
    <property type="entry name" value="Acyl-CoA-binding_sf"/>
</dbReference>
<reference evidence="9" key="1">
    <citation type="submission" date="2024-02" db="EMBL/GenBank/DDBJ databases">
        <authorList>
            <consortium name="ELIXIR-Norway"/>
            <consortium name="Elixir Norway"/>
        </authorList>
    </citation>
    <scope>NUCLEOTIDE SEQUENCE</scope>
</reference>
<keyword evidence="3 5" id="KW-0040">ANK repeat</keyword>
<evidence type="ECO:0000256" key="4">
    <source>
        <dbReference type="ARBA" id="ARBA00023121"/>
    </source>
</evidence>
<dbReference type="PROSITE" id="PS50088">
    <property type="entry name" value="ANK_REPEAT"/>
    <property type="match status" value="2"/>
</dbReference>
<evidence type="ECO:0000313" key="9">
    <source>
        <dbReference type="EMBL" id="CAK9228576.1"/>
    </source>
</evidence>
<keyword evidence="10" id="KW-1185">Reference proteome</keyword>
<dbReference type="Proteomes" id="UP001497512">
    <property type="component" value="Chromosome 6"/>
</dbReference>
<dbReference type="InterPro" id="IPR014352">
    <property type="entry name" value="FERM/acyl-CoA-bd_prot_sf"/>
</dbReference>
<dbReference type="Gene3D" id="1.20.80.10">
    <property type="match status" value="1"/>
</dbReference>
<protein>
    <recommendedName>
        <fullName evidence="8">ACB domain-containing protein</fullName>
    </recommendedName>
</protein>
<sequence length="350" mass="38514">MATADWQEAVQASFLGLMFAFMVAKLVSLVFSFWGKNLRVEYVDFKEDLKPLKLFAIDTVATVSEEHPLQALTEGQKEERIKKGIEEEEENETDDWEGVESSELEEQFGAASTYVASMVTLPGVKPSSEAMLQLYAYYKIATEGPCSTSQPSILQPTARAKWNSWQKLGNLPQEEAMQCYIDVLTEVAPSWNQNFEKVLEETEGGNTSSKIGMGPVFSSLAMSEEGVWEEGTLEAIHACAREGDLQGLSQLLDLGTPVDLKESHGRTPLIWAADRGQLSAVEILLAKGAEINAQDIEGQTALHYATVCEQEAVAKYLAEHGADAKIADKEGTTPFKLCPPHWAWMQGTPT</sequence>
<accession>A0ABP0URU4</accession>
<gene>
    <name evidence="9" type="ORF">CSSPTR1EN2_LOCUS19216</name>
</gene>
<dbReference type="InterPro" id="IPR002110">
    <property type="entry name" value="Ankyrin_rpt"/>
</dbReference>
<keyword evidence="7" id="KW-0812">Transmembrane</keyword>
<keyword evidence="4" id="KW-0446">Lipid-binding</keyword>
<evidence type="ECO:0000313" key="10">
    <source>
        <dbReference type="Proteomes" id="UP001497512"/>
    </source>
</evidence>
<feature type="transmembrane region" description="Helical" evidence="7">
    <location>
        <begin position="12"/>
        <end position="34"/>
    </location>
</feature>
<evidence type="ECO:0000256" key="2">
    <source>
        <dbReference type="ARBA" id="ARBA00022737"/>
    </source>
</evidence>
<dbReference type="SMART" id="SM00248">
    <property type="entry name" value="ANK"/>
    <property type="match status" value="3"/>
</dbReference>
<proteinExistence type="inferred from homology"/>
<keyword evidence="7" id="KW-0472">Membrane</keyword>
<keyword evidence="2" id="KW-0677">Repeat</keyword>